<feature type="non-terminal residue" evidence="2">
    <location>
        <position position="1"/>
    </location>
</feature>
<gene>
    <name evidence="2" type="ORF">AVDCRST_MAG85-937</name>
</gene>
<accession>A0A6J4S0J0</accession>
<sequence>CRSSRAPCCATTPRPARSGSPTRRGAPRPSRARSGGRSRGSPSPGSLPARSSSRWRPAGTRCA</sequence>
<dbReference type="EMBL" id="CADCVT010000105">
    <property type="protein sequence ID" value="CAA9485853.1"/>
    <property type="molecule type" value="Genomic_DNA"/>
</dbReference>
<protein>
    <submittedName>
        <fullName evidence="2">Uncharacterized protein</fullName>
    </submittedName>
</protein>
<feature type="compositionally biased region" description="Low complexity" evidence="1">
    <location>
        <begin position="17"/>
        <end position="29"/>
    </location>
</feature>
<feature type="compositionally biased region" description="Low complexity" evidence="1">
    <location>
        <begin position="37"/>
        <end position="54"/>
    </location>
</feature>
<feature type="region of interest" description="Disordered" evidence="1">
    <location>
        <begin position="1"/>
        <end position="63"/>
    </location>
</feature>
<organism evidence="2">
    <name type="scientific">uncultured Solirubrobacteraceae bacterium</name>
    <dbReference type="NCBI Taxonomy" id="1162706"/>
    <lineage>
        <taxon>Bacteria</taxon>
        <taxon>Bacillati</taxon>
        <taxon>Actinomycetota</taxon>
        <taxon>Thermoleophilia</taxon>
        <taxon>Solirubrobacterales</taxon>
        <taxon>Solirubrobacteraceae</taxon>
        <taxon>environmental samples</taxon>
    </lineage>
</organism>
<reference evidence="2" key="1">
    <citation type="submission" date="2020-02" db="EMBL/GenBank/DDBJ databases">
        <authorList>
            <person name="Meier V. D."/>
        </authorList>
    </citation>
    <scope>NUCLEOTIDE SEQUENCE</scope>
    <source>
        <strain evidence="2">AVDCRST_MAG85</strain>
    </source>
</reference>
<evidence type="ECO:0000313" key="2">
    <source>
        <dbReference type="EMBL" id="CAA9485853.1"/>
    </source>
</evidence>
<dbReference type="AlphaFoldDB" id="A0A6J4S0J0"/>
<evidence type="ECO:0000256" key="1">
    <source>
        <dbReference type="SAM" id="MobiDB-lite"/>
    </source>
</evidence>
<name>A0A6J4S0J0_9ACTN</name>
<feature type="non-terminal residue" evidence="2">
    <location>
        <position position="63"/>
    </location>
</feature>
<proteinExistence type="predicted"/>